<name>A0A1W2BLG4_9SPHI</name>
<gene>
    <name evidence="2" type="ORF">SAMN04488101_102598</name>
</gene>
<dbReference type="Proteomes" id="UP000192678">
    <property type="component" value="Unassembled WGS sequence"/>
</dbReference>
<keyword evidence="3" id="KW-1185">Reference proteome</keyword>
<accession>A0A1W2BLG4</accession>
<dbReference type="PROSITE" id="PS51257">
    <property type="entry name" value="PROKAR_LIPOPROTEIN"/>
    <property type="match status" value="1"/>
</dbReference>
<organism evidence="2 3">
    <name type="scientific">Pedobacter nyackensis</name>
    <dbReference type="NCBI Taxonomy" id="475255"/>
    <lineage>
        <taxon>Bacteria</taxon>
        <taxon>Pseudomonadati</taxon>
        <taxon>Bacteroidota</taxon>
        <taxon>Sphingobacteriia</taxon>
        <taxon>Sphingobacteriales</taxon>
        <taxon>Sphingobacteriaceae</taxon>
        <taxon>Pedobacter</taxon>
    </lineage>
</organism>
<dbReference type="AlphaFoldDB" id="A0A1W2BLG4"/>
<evidence type="ECO:0000313" key="2">
    <source>
        <dbReference type="EMBL" id="SMC73789.1"/>
    </source>
</evidence>
<dbReference type="STRING" id="475255.SAMN04488101_102598"/>
<evidence type="ECO:0000256" key="1">
    <source>
        <dbReference type="SAM" id="SignalP"/>
    </source>
</evidence>
<feature type="chain" id="PRO_5012845581" description="Calx-beta domain-containing protein" evidence="1">
    <location>
        <begin position="30"/>
        <end position="158"/>
    </location>
</feature>
<dbReference type="EMBL" id="FWYB01000002">
    <property type="protein sequence ID" value="SMC73789.1"/>
    <property type="molecule type" value="Genomic_DNA"/>
</dbReference>
<sequence length="158" mass="16472">MKKCGLIYNMNMKKIIVLLSITAVFLLQACEKKGPGDNYDFSNSLPPYVALSSTAAVSVKQGTAANISFLVKTAIQQQVTITYKVTGAINIPSATVVLNREAFTVAASIPTAGSIVAPATTATATLTLVSAVKADGTVLTIGSKNDPQNQKVVINVNL</sequence>
<evidence type="ECO:0008006" key="4">
    <source>
        <dbReference type="Google" id="ProtNLM"/>
    </source>
</evidence>
<evidence type="ECO:0000313" key="3">
    <source>
        <dbReference type="Proteomes" id="UP000192678"/>
    </source>
</evidence>
<keyword evidence="1" id="KW-0732">Signal</keyword>
<feature type="signal peptide" evidence="1">
    <location>
        <begin position="1"/>
        <end position="29"/>
    </location>
</feature>
<reference evidence="2 3" key="1">
    <citation type="submission" date="2017-04" db="EMBL/GenBank/DDBJ databases">
        <authorList>
            <person name="Afonso C.L."/>
            <person name="Miller P.J."/>
            <person name="Scott M.A."/>
            <person name="Spackman E."/>
            <person name="Goraichik I."/>
            <person name="Dimitrov K.M."/>
            <person name="Suarez D.L."/>
            <person name="Swayne D.E."/>
        </authorList>
    </citation>
    <scope>NUCLEOTIDE SEQUENCE [LARGE SCALE GENOMIC DNA]</scope>
    <source>
        <strain evidence="2 3">DSM 19625</strain>
    </source>
</reference>
<protein>
    <recommendedName>
        <fullName evidence="4">Calx-beta domain-containing protein</fullName>
    </recommendedName>
</protein>
<proteinExistence type="predicted"/>